<evidence type="ECO:0000313" key="3">
    <source>
        <dbReference type="Proteomes" id="UP000031036"/>
    </source>
</evidence>
<evidence type="ECO:0000313" key="2">
    <source>
        <dbReference type="EMBL" id="KHN74206.1"/>
    </source>
</evidence>
<sequence length="70" mass="7819">MRALAAPTTSNATLDKERKNLSTEAGLVPLRADNGMNVWSIRHVERCERSNQESSKKPAEDPVTHDRSPF</sequence>
<accession>A0A0B2UT49</accession>
<organism evidence="2 3">
    <name type="scientific">Toxocara canis</name>
    <name type="common">Canine roundworm</name>
    <dbReference type="NCBI Taxonomy" id="6265"/>
    <lineage>
        <taxon>Eukaryota</taxon>
        <taxon>Metazoa</taxon>
        <taxon>Ecdysozoa</taxon>
        <taxon>Nematoda</taxon>
        <taxon>Chromadorea</taxon>
        <taxon>Rhabditida</taxon>
        <taxon>Spirurina</taxon>
        <taxon>Ascaridomorpha</taxon>
        <taxon>Ascaridoidea</taxon>
        <taxon>Toxocaridae</taxon>
        <taxon>Toxocara</taxon>
    </lineage>
</organism>
<evidence type="ECO:0000256" key="1">
    <source>
        <dbReference type="SAM" id="MobiDB-lite"/>
    </source>
</evidence>
<dbReference type="EMBL" id="JPKZ01002958">
    <property type="protein sequence ID" value="KHN74206.1"/>
    <property type="molecule type" value="Genomic_DNA"/>
</dbReference>
<comment type="caution">
    <text evidence="2">The sequence shown here is derived from an EMBL/GenBank/DDBJ whole genome shotgun (WGS) entry which is preliminary data.</text>
</comment>
<dbReference type="AlphaFoldDB" id="A0A0B2UT49"/>
<reference evidence="2 3" key="1">
    <citation type="submission" date="2014-11" db="EMBL/GenBank/DDBJ databases">
        <title>Genetic blueprint of the zoonotic pathogen Toxocara canis.</title>
        <authorList>
            <person name="Zhu X.-Q."/>
            <person name="Korhonen P.K."/>
            <person name="Cai H."/>
            <person name="Young N.D."/>
            <person name="Nejsum P."/>
            <person name="von Samson-Himmelstjerna G."/>
            <person name="Boag P.R."/>
            <person name="Tan P."/>
            <person name="Li Q."/>
            <person name="Min J."/>
            <person name="Yang Y."/>
            <person name="Wang X."/>
            <person name="Fang X."/>
            <person name="Hall R.S."/>
            <person name="Hofmann A."/>
            <person name="Sternberg P.W."/>
            <person name="Jex A.R."/>
            <person name="Gasser R.B."/>
        </authorList>
    </citation>
    <scope>NUCLEOTIDE SEQUENCE [LARGE SCALE GENOMIC DNA]</scope>
    <source>
        <strain evidence="2">PN_DK_2014</strain>
    </source>
</reference>
<protein>
    <submittedName>
        <fullName evidence="2">Uncharacterized protein</fullName>
    </submittedName>
</protein>
<keyword evidence="3" id="KW-1185">Reference proteome</keyword>
<dbReference type="Proteomes" id="UP000031036">
    <property type="component" value="Unassembled WGS sequence"/>
</dbReference>
<name>A0A0B2UT49_TOXCA</name>
<proteinExistence type="predicted"/>
<feature type="region of interest" description="Disordered" evidence="1">
    <location>
        <begin position="47"/>
        <end position="70"/>
    </location>
</feature>
<gene>
    <name evidence="2" type="ORF">Tcan_18388</name>
</gene>